<sequence length="221" mass="24631">MRDASLYQRWAIAERGDRVPPAPELLRKCLTDLSVSHCVRPVLLYAAYSIYLARGAPSSAALIPTATELVAHLAFAIAVDDTMFYWAHRALHHPCVYKHIHKQHHEFKQPVGLATEYAHPLEEACNTLATALGPLLLGSHVAVSVGYMGLKLWQSIDAHSGMLLPVPLSPWNLLPGMDCAAAHDFHHSHNVGNFGGFFTFWDRVCGTDAAYRRFLEKKKQR</sequence>
<dbReference type="GO" id="GO:0005506">
    <property type="term" value="F:iron ion binding"/>
    <property type="evidence" value="ECO:0007669"/>
    <property type="project" value="InterPro"/>
</dbReference>
<evidence type="ECO:0000256" key="4">
    <source>
        <dbReference type="ARBA" id="ARBA00023136"/>
    </source>
</evidence>
<dbReference type="STRING" id="2903.R1CSL4"/>
<keyword evidence="4" id="KW-0472">Membrane</keyword>
<dbReference type="KEGG" id="ehx:EMIHUDRAFT_73824"/>
<dbReference type="Pfam" id="PF04116">
    <property type="entry name" value="FA_hydroxylase"/>
    <property type="match status" value="1"/>
</dbReference>
<keyword evidence="3" id="KW-1133">Transmembrane helix</keyword>
<dbReference type="GO" id="GO:0016491">
    <property type="term" value="F:oxidoreductase activity"/>
    <property type="evidence" value="ECO:0007669"/>
    <property type="project" value="InterPro"/>
</dbReference>
<dbReference type="InterPro" id="IPR050307">
    <property type="entry name" value="Sterol_Desaturase_Related"/>
</dbReference>
<organism evidence="6 7">
    <name type="scientific">Emiliania huxleyi (strain CCMP1516)</name>
    <dbReference type="NCBI Taxonomy" id="280463"/>
    <lineage>
        <taxon>Eukaryota</taxon>
        <taxon>Haptista</taxon>
        <taxon>Haptophyta</taxon>
        <taxon>Prymnesiophyceae</taxon>
        <taxon>Isochrysidales</taxon>
        <taxon>Noelaerhabdaceae</taxon>
        <taxon>Emiliania</taxon>
    </lineage>
</organism>
<dbReference type="eggNOG" id="KOG0873">
    <property type="taxonomic scope" value="Eukaryota"/>
</dbReference>
<evidence type="ECO:0000313" key="7">
    <source>
        <dbReference type="Proteomes" id="UP000013827"/>
    </source>
</evidence>
<dbReference type="PANTHER" id="PTHR11863">
    <property type="entry name" value="STEROL DESATURASE"/>
    <property type="match status" value="1"/>
</dbReference>
<dbReference type="EnsemblProtists" id="EOD25642">
    <property type="protein sequence ID" value="EOD25642"/>
    <property type="gene ID" value="EMIHUDRAFT_73824"/>
</dbReference>
<evidence type="ECO:0000256" key="3">
    <source>
        <dbReference type="ARBA" id="ARBA00022989"/>
    </source>
</evidence>
<dbReference type="InterPro" id="IPR006694">
    <property type="entry name" value="Fatty_acid_hydroxylase"/>
</dbReference>
<dbReference type="HOGENOM" id="CLU_047036_5_3_1"/>
<keyword evidence="2" id="KW-0812">Transmembrane</keyword>
<dbReference type="AlphaFoldDB" id="A0A0D3JQ57"/>
<dbReference type="GO" id="GO:0008610">
    <property type="term" value="P:lipid biosynthetic process"/>
    <property type="evidence" value="ECO:0007669"/>
    <property type="project" value="InterPro"/>
</dbReference>
<dbReference type="GeneID" id="17271184"/>
<evidence type="ECO:0000256" key="1">
    <source>
        <dbReference type="ARBA" id="ARBA00004370"/>
    </source>
</evidence>
<dbReference type="GO" id="GO:0016020">
    <property type="term" value="C:membrane"/>
    <property type="evidence" value="ECO:0007669"/>
    <property type="project" value="UniProtKB-SubCell"/>
</dbReference>
<keyword evidence="7" id="KW-1185">Reference proteome</keyword>
<evidence type="ECO:0000256" key="2">
    <source>
        <dbReference type="ARBA" id="ARBA00022692"/>
    </source>
</evidence>
<dbReference type="Proteomes" id="UP000013827">
    <property type="component" value="Unassembled WGS sequence"/>
</dbReference>
<reference evidence="7" key="1">
    <citation type="journal article" date="2013" name="Nature">
        <title>Pan genome of the phytoplankton Emiliania underpins its global distribution.</title>
        <authorList>
            <person name="Read B.A."/>
            <person name="Kegel J."/>
            <person name="Klute M.J."/>
            <person name="Kuo A."/>
            <person name="Lefebvre S.C."/>
            <person name="Maumus F."/>
            <person name="Mayer C."/>
            <person name="Miller J."/>
            <person name="Monier A."/>
            <person name="Salamov A."/>
            <person name="Young J."/>
            <person name="Aguilar M."/>
            <person name="Claverie J.M."/>
            <person name="Frickenhaus S."/>
            <person name="Gonzalez K."/>
            <person name="Herman E.K."/>
            <person name="Lin Y.C."/>
            <person name="Napier J."/>
            <person name="Ogata H."/>
            <person name="Sarno A.F."/>
            <person name="Shmutz J."/>
            <person name="Schroeder D."/>
            <person name="de Vargas C."/>
            <person name="Verret F."/>
            <person name="von Dassow P."/>
            <person name="Valentin K."/>
            <person name="Van de Peer Y."/>
            <person name="Wheeler G."/>
            <person name="Dacks J.B."/>
            <person name="Delwiche C.F."/>
            <person name="Dyhrman S.T."/>
            <person name="Glockner G."/>
            <person name="John U."/>
            <person name="Richards T."/>
            <person name="Worden A.Z."/>
            <person name="Zhang X."/>
            <person name="Grigoriev I.V."/>
            <person name="Allen A.E."/>
            <person name="Bidle K."/>
            <person name="Borodovsky M."/>
            <person name="Bowler C."/>
            <person name="Brownlee C."/>
            <person name="Cock J.M."/>
            <person name="Elias M."/>
            <person name="Gladyshev V.N."/>
            <person name="Groth M."/>
            <person name="Guda C."/>
            <person name="Hadaegh A."/>
            <person name="Iglesias-Rodriguez M.D."/>
            <person name="Jenkins J."/>
            <person name="Jones B.M."/>
            <person name="Lawson T."/>
            <person name="Leese F."/>
            <person name="Lindquist E."/>
            <person name="Lobanov A."/>
            <person name="Lomsadze A."/>
            <person name="Malik S.B."/>
            <person name="Marsh M.E."/>
            <person name="Mackinder L."/>
            <person name="Mock T."/>
            <person name="Mueller-Roeber B."/>
            <person name="Pagarete A."/>
            <person name="Parker M."/>
            <person name="Probert I."/>
            <person name="Quesneville H."/>
            <person name="Raines C."/>
            <person name="Rensing S.A."/>
            <person name="Riano-Pachon D.M."/>
            <person name="Richier S."/>
            <person name="Rokitta S."/>
            <person name="Shiraiwa Y."/>
            <person name="Soanes D.M."/>
            <person name="van der Giezen M."/>
            <person name="Wahlund T.M."/>
            <person name="Williams B."/>
            <person name="Wilson W."/>
            <person name="Wolfe G."/>
            <person name="Wurch L.L."/>
        </authorList>
    </citation>
    <scope>NUCLEOTIDE SEQUENCE</scope>
</reference>
<protein>
    <recommendedName>
        <fullName evidence="5">Fatty acid hydroxylase domain-containing protein</fullName>
    </recommendedName>
</protein>
<comment type="subcellular location">
    <subcellularLocation>
        <location evidence="1">Membrane</location>
    </subcellularLocation>
</comment>
<proteinExistence type="predicted"/>
<accession>A0A0D3JQ57</accession>
<dbReference type="OMA" id="MARHIAI"/>
<dbReference type="PaxDb" id="2903-EOD25642"/>
<feature type="domain" description="Fatty acid hydroxylase" evidence="5">
    <location>
        <begin position="74"/>
        <end position="207"/>
    </location>
</feature>
<reference evidence="6" key="2">
    <citation type="submission" date="2024-10" db="UniProtKB">
        <authorList>
            <consortium name="EnsemblProtists"/>
        </authorList>
    </citation>
    <scope>IDENTIFICATION</scope>
</reference>
<dbReference type="RefSeq" id="XP_005778071.1">
    <property type="nucleotide sequence ID" value="XM_005778014.1"/>
</dbReference>
<name>A0A0D3JQ57_EMIH1</name>
<evidence type="ECO:0000259" key="5">
    <source>
        <dbReference type="Pfam" id="PF04116"/>
    </source>
</evidence>
<evidence type="ECO:0000313" key="6">
    <source>
        <dbReference type="EnsemblProtists" id="EOD25642"/>
    </source>
</evidence>